<keyword evidence="6" id="KW-0564">Palmitate</keyword>
<dbReference type="EMBL" id="JABBPK010000001">
    <property type="protein sequence ID" value="NMO79310.1"/>
    <property type="molecule type" value="Genomic_DNA"/>
</dbReference>
<evidence type="ECO:0000256" key="5">
    <source>
        <dbReference type="ARBA" id="ARBA00023136"/>
    </source>
</evidence>
<evidence type="ECO:0000259" key="8">
    <source>
        <dbReference type="Pfam" id="PF05504"/>
    </source>
</evidence>
<dbReference type="InterPro" id="IPR038501">
    <property type="entry name" value="Spore_GerAC_C_sf"/>
</dbReference>
<dbReference type="Gene3D" id="3.30.300.210">
    <property type="entry name" value="Nutrient germinant receptor protein C, domain 3"/>
    <property type="match status" value="1"/>
</dbReference>
<dbReference type="InterPro" id="IPR057336">
    <property type="entry name" value="GerAC_N"/>
</dbReference>
<dbReference type="AlphaFoldDB" id="A0A7Y0PNX4"/>
<keyword evidence="3" id="KW-0309">Germination</keyword>
<keyword evidence="7" id="KW-0449">Lipoprotein</keyword>
<comment type="similarity">
    <text evidence="2">Belongs to the GerABKC lipoprotein family.</text>
</comment>
<evidence type="ECO:0000256" key="3">
    <source>
        <dbReference type="ARBA" id="ARBA00022544"/>
    </source>
</evidence>
<name>A0A7Y0PNX4_9BACI</name>
<gene>
    <name evidence="10" type="ORF">HHU08_20365</name>
</gene>
<protein>
    <submittedName>
        <fullName evidence="10">Ger(X)C family spore germination protein</fullName>
    </submittedName>
</protein>
<comment type="caution">
    <text evidence="10">The sequence shown here is derived from an EMBL/GenBank/DDBJ whole genome shotgun (WGS) entry which is preliminary data.</text>
</comment>
<dbReference type="NCBIfam" id="TIGR02887">
    <property type="entry name" value="spore_ger_x_C"/>
    <property type="match status" value="1"/>
</dbReference>
<dbReference type="Pfam" id="PF25198">
    <property type="entry name" value="Spore_GerAC_N"/>
    <property type="match status" value="1"/>
</dbReference>
<keyword evidence="5" id="KW-0472">Membrane</keyword>
<organism evidence="10 11">
    <name type="scientific">Niallia alba</name>
    <dbReference type="NCBI Taxonomy" id="2729105"/>
    <lineage>
        <taxon>Bacteria</taxon>
        <taxon>Bacillati</taxon>
        <taxon>Bacillota</taxon>
        <taxon>Bacilli</taxon>
        <taxon>Bacillales</taxon>
        <taxon>Bacillaceae</taxon>
        <taxon>Niallia</taxon>
    </lineage>
</organism>
<dbReference type="RefSeq" id="WP_169189157.1">
    <property type="nucleotide sequence ID" value="NZ_JABBPK010000001.1"/>
</dbReference>
<evidence type="ECO:0000256" key="6">
    <source>
        <dbReference type="ARBA" id="ARBA00023139"/>
    </source>
</evidence>
<dbReference type="GO" id="GO:0016020">
    <property type="term" value="C:membrane"/>
    <property type="evidence" value="ECO:0007669"/>
    <property type="project" value="UniProtKB-SubCell"/>
</dbReference>
<dbReference type="InterPro" id="IPR008844">
    <property type="entry name" value="Spore_GerAC-like"/>
</dbReference>
<evidence type="ECO:0000256" key="7">
    <source>
        <dbReference type="ARBA" id="ARBA00023288"/>
    </source>
</evidence>
<dbReference type="PANTHER" id="PTHR35789">
    <property type="entry name" value="SPORE GERMINATION PROTEIN B3"/>
    <property type="match status" value="1"/>
</dbReference>
<keyword evidence="11" id="KW-1185">Reference proteome</keyword>
<dbReference type="Gene3D" id="6.20.190.10">
    <property type="entry name" value="Nutrient germinant receptor protein C, domain 1"/>
    <property type="match status" value="1"/>
</dbReference>
<dbReference type="PROSITE" id="PS51257">
    <property type="entry name" value="PROKAR_LIPOPROTEIN"/>
    <property type="match status" value="1"/>
</dbReference>
<evidence type="ECO:0000259" key="9">
    <source>
        <dbReference type="Pfam" id="PF25198"/>
    </source>
</evidence>
<evidence type="ECO:0000313" key="11">
    <source>
        <dbReference type="Proteomes" id="UP000588491"/>
    </source>
</evidence>
<dbReference type="Proteomes" id="UP000588491">
    <property type="component" value="Unassembled WGS sequence"/>
</dbReference>
<reference evidence="10 11" key="1">
    <citation type="submission" date="2020-04" db="EMBL/GenBank/DDBJ databases">
        <title>Bacillus sp. UniB3 isolated from commercial digestive syrup.</title>
        <authorList>
            <person name="Thorat V."/>
            <person name="Kirdat K."/>
            <person name="Tiwarekar B."/>
            <person name="Yadav A."/>
        </authorList>
    </citation>
    <scope>NUCLEOTIDE SEQUENCE [LARGE SCALE GENOMIC DNA]</scope>
    <source>
        <strain evidence="10 11">UniB3</strain>
    </source>
</reference>
<dbReference type="Pfam" id="PF05504">
    <property type="entry name" value="Spore_GerAC"/>
    <property type="match status" value="1"/>
</dbReference>
<dbReference type="PANTHER" id="PTHR35789:SF1">
    <property type="entry name" value="SPORE GERMINATION PROTEIN B3"/>
    <property type="match status" value="1"/>
</dbReference>
<evidence type="ECO:0000313" key="10">
    <source>
        <dbReference type="EMBL" id="NMO79310.1"/>
    </source>
</evidence>
<evidence type="ECO:0000256" key="4">
    <source>
        <dbReference type="ARBA" id="ARBA00022729"/>
    </source>
</evidence>
<dbReference type="GO" id="GO:0009847">
    <property type="term" value="P:spore germination"/>
    <property type="evidence" value="ECO:0007669"/>
    <property type="project" value="InterPro"/>
</dbReference>
<feature type="domain" description="Spore germination GerAC-like C-terminal" evidence="8">
    <location>
        <begin position="222"/>
        <end position="384"/>
    </location>
</feature>
<feature type="domain" description="Spore germination protein N-terminal" evidence="9">
    <location>
        <begin position="23"/>
        <end position="199"/>
    </location>
</feature>
<keyword evidence="4" id="KW-0732">Signal</keyword>
<evidence type="ECO:0000256" key="1">
    <source>
        <dbReference type="ARBA" id="ARBA00004635"/>
    </source>
</evidence>
<accession>A0A7Y0PNX4</accession>
<evidence type="ECO:0000256" key="2">
    <source>
        <dbReference type="ARBA" id="ARBA00007886"/>
    </source>
</evidence>
<comment type="subcellular location">
    <subcellularLocation>
        <location evidence="1">Membrane</location>
        <topology evidence="1">Lipid-anchor</topology>
    </subcellularLocation>
</comment>
<dbReference type="InterPro" id="IPR046953">
    <property type="entry name" value="Spore_GerAC-like_C"/>
</dbReference>
<sequence length="404" mass="44633">MKRANLIILIIFSTLLLTACVGKREINDLALVMAVGIDKGSEDGKIKVTVQVSRPGDARGQTGAPTGQSGETTWNVEAEGESIFEAIRNLTGVASRRVFWAHNFIIVINEEVAKEGIGDIVDFFTRNPELRMRTLVALTPDKASELTSTITSLEVTPGEALSKLFRYTNISTLAPYTEITDLLAAYLSESSEPLLARVSLKERKIDGLKPEEGAKGKQVELSGAGVFENDKLVGILQADELQGIILFRDNIDSGVVVVSCPKEKNNNISVELNKQKFEVKPTYKNEEVGFNAKLDASVTVVEAGCSFSISNKDDVEQLEKAVEAKLREDINKSIEKIQKEYKTDVLELGKVFQNKYPYEWRKVKKDWKNSFSAADINLTIHASVDSGSLLFQPTISGKEERKEK</sequence>
<proteinExistence type="inferred from homology"/>